<sequence>MDKFNVTKPIHALNDPIISQFFPTLLLWSFSALLPTIVYYSTLLESHWTKSGENRIMVTKVYIFLIFMVLILPFPRPHQPGLFLPVAL</sequence>
<keyword evidence="1" id="KW-0812">Transmembrane</keyword>
<dbReference type="PANTHER" id="PTHR13018">
    <property type="entry name" value="PROBABLE MEMBRANE PROTEIN DUF221-RELATED"/>
    <property type="match status" value="1"/>
</dbReference>
<dbReference type="GO" id="GO:0005227">
    <property type="term" value="F:calcium-activated cation channel activity"/>
    <property type="evidence" value="ECO:0007669"/>
    <property type="project" value="InterPro"/>
</dbReference>
<evidence type="ECO:0000259" key="2">
    <source>
        <dbReference type="Pfam" id="PF02714"/>
    </source>
</evidence>
<proteinExistence type="predicted"/>
<dbReference type="GO" id="GO:0005886">
    <property type="term" value="C:plasma membrane"/>
    <property type="evidence" value="ECO:0007669"/>
    <property type="project" value="TreeGrafter"/>
</dbReference>
<evidence type="ECO:0000313" key="3">
    <source>
        <dbReference type="EMBL" id="KAK1328052.1"/>
    </source>
</evidence>
<protein>
    <recommendedName>
        <fullName evidence="2">CSC1/OSCA1-like 7TM region domain-containing protein</fullName>
    </recommendedName>
</protein>
<keyword evidence="1" id="KW-1133">Transmembrane helix</keyword>
<dbReference type="Pfam" id="PF02714">
    <property type="entry name" value="RSN1_7TM"/>
    <property type="match status" value="1"/>
</dbReference>
<dbReference type="InterPro" id="IPR045122">
    <property type="entry name" value="Csc1-like"/>
</dbReference>
<evidence type="ECO:0000313" key="4">
    <source>
        <dbReference type="Proteomes" id="UP001177744"/>
    </source>
</evidence>
<reference evidence="3" key="1">
    <citation type="submission" date="2023-06" db="EMBL/GenBank/DDBJ databases">
        <title>Reference genome for the Northern bat (Eptesicus nilssonii), a most northern bat species.</title>
        <authorList>
            <person name="Laine V.N."/>
            <person name="Pulliainen A.T."/>
            <person name="Lilley T.M."/>
        </authorList>
    </citation>
    <scope>NUCLEOTIDE SEQUENCE</scope>
    <source>
        <strain evidence="3">BLF_Eptnil</strain>
        <tissue evidence="3">Kidney</tissue>
    </source>
</reference>
<evidence type="ECO:0000256" key="1">
    <source>
        <dbReference type="SAM" id="Phobius"/>
    </source>
</evidence>
<feature type="transmembrane region" description="Helical" evidence="1">
    <location>
        <begin position="56"/>
        <end position="74"/>
    </location>
</feature>
<dbReference type="Proteomes" id="UP001177744">
    <property type="component" value="Unassembled WGS sequence"/>
</dbReference>
<dbReference type="PANTHER" id="PTHR13018:SF24">
    <property type="entry name" value="CSC1-LIKE PROTEIN 1"/>
    <property type="match status" value="1"/>
</dbReference>
<dbReference type="AlphaFoldDB" id="A0AA40LDF9"/>
<organism evidence="3 4">
    <name type="scientific">Cnephaeus nilssonii</name>
    <name type="common">Northern bat</name>
    <name type="synonym">Eptesicus nilssonii</name>
    <dbReference type="NCBI Taxonomy" id="3371016"/>
    <lineage>
        <taxon>Eukaryota</taxon>
        <taxon>Metazoa</taxon>
        <taxon>Chordata</taxon>
        <taxon>Craniata</taxon>
        <taxon>Vertebrata</taxon>
        <taxon>Euteleostomi</taxon>
        <taxon>Mammalia</taxon>
        <taxon>Eutheria</taxon>
        <taxon>Laurasiatheria</taxon>
        <taxon>Chiroptera</taxon>
        <taxon>Yangochiroptera</taxon>
        <taxon>Vespertilionidae</taxon>
        <taxon>Cnephaeus</taxon>
    </lineage>
</organism>
<feature type="transmembrane region" description="Helical" evidence="1">
    <location>
        <begin position="25"/>
        <end position="44"/>
    </location>
</feature>
<accession>A0AA40LDF9</accession>
<comment type="caution">
    <text evidence="3">The sequence shown here is derived from an EMBL/GenBank/DDBJ whole genome shotgun (WGS) entry which is preliminary data.</text>
</comment>
<name>A0AA40LDF9_CNENI</name>
<keyword evidence="4" id="KW-1185">Reference proteome</keyword>
<gene>
    <name evidence="3" type="ORF">QTO34_012474</name>
</gene>
<feature type="domain" description="CSC1/OSCA1-like 7TM region" evidence="2">
    <location>
        <begin position="13"/>
        <end position="72"/>
    </location>
</feature>
<keyword evidence="1" id="KW-0472">Membrane</keyword>
<dbReference type="EMBL" id="JAULJE010000024">
    <property type="protein sequence ID" value="KAK1328052.1"/>
    <property type="molecule type" value="Genomic_DNA"/>
</dbReference>
<dbReference type="InterPro" id="IPR003864">
    <property type="entry name" value="CSC1/OSCA1-like_7TM"/>
</dbReference>